<evidence type="ECO:0000313" key="2">
    <source>
        <dbReference type="Proteomes" id="UP000186955"/>
    </source>
</evidence>
<protein>
    <submittedName>
        <fullName evidence="1">Uncharacterized protein</fullName>
    </submittedName>
</protein>
<dbReference type="Proteomes" id="UP000186955">
    <property type="component" value="Unassembled WGS sequence"/>
</dbReference>
<dbReference type="STRING" id="1316194.A0A1Q5TQ75"/>
<accession>A0A1Q5TQ75</accession>
<name>A0A1Q5TQ75_9EURO</name>
<gene>
    <name evidence="1" type="ORF">PENSUB_7147</name>
</gene>
<evidence type="ECO:0000313" key="1">
    <source>
        <dbReference type="EMBL" id="OKP02383.1"/>
    </source>
</evidence>
<dbReference type="EMBL" id="MNBE01000626">
    <property type="protein sequence ID" value="OKP02383.1"/>
    <property type="molecule type" value="Genomic_DNA"/>
</dbReference>
<comment type="caution">
    <text evidence="1">The sequence shown here is derived from an EMBL/GenBank/DDBJ whole genome shotgun (WGS) entry which is preliminary data.</text>
</comment>
<keyword evidence="2" id="KW-1185">Reference proteome</keyword>
<organism evidence="1 2">
    <name type="scientific">Penicillium subrubescens</name>
    <dbReference type="NCBI Taxonomy" id="1316194"/>
    <lineage>
        <taxon>Eukaryota</taxon>
        <taxon>Fungi</taxon>
        <taxon>Dikarya</taxon>
        <taxon>Ascomycota</taxon>
        <taxon>Pezizomycotina</taxon>
        <taxon>Eurotiomycetes</taxon>
        <taxon>Eurotiomycetidae</taxon>
        <taxon>Eurotiales</taxon>
        <taxon>Aspergillaceae</taxon>
        <taxon>Penicillium</taxon>
    </lineage>
</organism>
<proteinExistence type="predicted"/>
<reference evidence="1 2" key="1">
    <citation type="submission" date="2016-10" db="EMBL/GenBank/DDBJ databases">
        <title>Genome sequence of the ascomycete fungus Penicillium subrubescens.</title>
        <authorList>
            <person name="De Vries R.P."/>
            <person name="Peng M."/>
            <person name="Dilokpimol A."/>
            <person name="Hilden K."/>
            <person name="Makela M.R."/>
            <person name="Grigoriev I."/>
            <person name="Riley R."/>
            <person name="Granchi Z."/>
        </authorList>
    </citation>
    <scope>NUCLEOTIDE SEQUENCE [LARGE SCALE GENOMIC DNA]</scope>
    <source>
        <strain evidence="1 2">CBS 132785</strain>
    </source>
</reference>
<dbReference type="AlphaFoldDB" id="A0A1Q5TQ75"/>
<sequence length="52" mass="5633">MGPFGDENELHDFLMGLASGHGFDTTAEYIKALAQANEIQKCPHKSLSPMAI</sequence>